<accession>A0A6S6RSQ4</accession>
<dbReference type="PANTHER" id="PTHR43080">
    <property type="entry name" value="CBS DOMAIN-CONTAINING PROTEIN CBSX3, MITOCHONDRIAL"/>
    <property type="match status" value="1"/>
</dbReference>
<keyword evidence="1" id="KW-0129">CBS domain</keyword>
<proteinExistence type="predicted"/>
<reference evidence="3" key="1">
    <citation type="submission" date="2020-01" db="EMBL/GenBank/DDBJ databases">
        <authorList>
            <person name="Meier V. D."/>
            <person name="Meier V D."/>
        </authorList>
    </citation>
    <scope>NUCLEOTIDE SEQUENCE</scope>
    <source>
        <strain evidence="3">HLG_WM_MAG_06</strain>
    </source>
</reference>
<evidence type="ECO:0000313" key="3">
    <source>
        <dbReference type="EMBL" id="CAA6799215.1"/>
    </source>
</evidence>
<dbReference type="PANTHER" id="PTHR43080:SF2">
    <property type="entry name" value="CBS DOMAIN-CONTAINING PROTEIN"/>
    <property type="match status" value="1"/>
</dbReference>
<dbReference type="Pfam" id="PF00027">
    <property type="entry name" value="cNMP_binding"/>
    <property type="match status" value="1"/>
</dbReference>
<dbReference type="AlphaFoldDB" id="A0A6S6RSQ4"/>
<dbReference type="InterPro" id="IPR014710">
    <property type="entry name" value="RmlC-like_jellyroll"/>
</dbReference>
<dbReference type="PROSITE" id="PS50042">
    <property type="entry name" value="CNMP_BINDING_3"/>
    <property type="match status" value="1"/>
</dbReference>
<dbReference type="EMBL" id="CACVAP010000015">
    <property type="protein sequence ID" value="CAA6799215.1"/>
    <property type="molecule type" value="Genomic_DNA"/>
</dbReference>
<dbReference type="InterPro" id="IPR005105">
    <property type="entry name" value="GlnD_Uridyltrans_N"/>
</dbReference>
<dbReference type="Pfam" id="PF10335">
    <property type="entry name" value="DUF294_C"/>
    <property type="match status" value="1"/>
</dbReference>
<dbReference type="SUPFAM" id="SSF54631">
    <property type="entry name" value="CBS-domain pair"/>
    <property type="match status" value="1"/>
</dbReference>
<name>A0A6S6RSQ4_9BACT</name>
<dbReference type="GO" id="GO:0008773">
    <property type="term" value="F:[protein-PII] uridylyltransferase activity"/>
    <property type="evidence" value="ECO:0007669"/>
    <property type="project" value="InterPro"/>
</dbReference>
<dbReference type="CDD" id="cd05401">
    <property type="entry name" value="NT_GlnE_GlnD_like"/>
    <property type="match status" value="1"/>
</dbReference>
<dbReference type="SMART" id="SM00116">
    <property type="entry name" value="CBS"/>
    <property type="match status" value="2"/>
</dbReference>
<dbReference type="Pfam" id="PF00571">
    <property type="entry name" value="CBS"/>
    <property type="match status" value="2"/>
</dbReference>
<feature type="domain" description="Cyclic nucleotide-binding" evidence="2">
    <location>
        <begin position="15"/>
        <end position="129"/>
    </location>
</feature>
<evidence type="ECO:0000256" key="1">
    <source>
        <dbReference type="ARBA" id="ARBA00023122"/>
    </source>
</evidence>
<dbReference type="InterPro" id="IPR018490">
    <property type="entry name" value="cNMP-bd_dom_sf"/>
</dbReference>
<dbReference type="Pfam" id="PF03445">
    <property type="entry name" value="DUF294"/>
    <property type="match status" value="1"/>
</dbReference>
<evidence type="ECO:0000259" key="2">
    <source>
        <dbReference type="PROSITE" id="PS50042"/>
    </source>
</evidence>
<dbReference type="InterPro" id="IPR051257">
    <property type="entry name" value="Diverse_CBS-Domain"/>
</dbReference>
<dbReference type="InterPro" id="IPR046342">
    <property type="entry name" value="CBS_dom_sf"/>
</dbReference>
<dbReference type="InterPro" id="IPR000595">
    <property type="entry name" value="cNMP-bd_dom"/>
</dbReference>
<dbReference type="InterPro" id="IPR000644">
    <property type="entry name" value="CBS_dom"/>
</dbReference>
<organism evidence="3">
    <name type="scientific">uncultured Sulfurovum sp</name>
    <dbReference type="NCBI Taxonomy" id="269237"/>
    <lineage>
        <taxon>Bacteria</taxon>
        <taxon>Pseudomonadati</taxon>
        <taxon>Campylobacterota</taxon>
        <taxon>Epsilonproteobacteria</taxon>
        <taxon>Campylobacterales</taxon>
        <taxon>Sulfurovaceae</taxon>
        <taxon>Sulfurovum</taxon>
        <taxon>environmental samples</taxon>
    </lineage>
</organism>
<dbReference type="SUPFAM" id="SSF51206">
    <property type="entry name" value="cAMP-binding domain-like"/>
    <property type="match status" value="1"/>
</dbReference>
<dbReference type="CDD" id="cd00038">
    <property type="entry name" value="CAP_ED"/>
    <property type="match status" value="1"/>
</dbReference>
<dbReference type="Gene3D" id="3.10.580.10">
    <property type="entry name" value="CBS-domain"/>
    <property type="match status" value="1"/>
</dbReference>
<gene>
    <name evidence="3" type="ORF">HELGO_WM11278</name>
</gene>
<protein>
    <submittedName>
        <fullName evidence="3">Predicted signal-transduction protein containing cAMP-binding and CBS domains</fullName>
    </submittedName>
</protein>
<dbReference type="InterPro" id="IPR018821">
    <property type="entry name" value="DUF294_put_nucleoTrafse_sb-bd"/>
</dbReference>
<sequence length="601" mass="69007">MSLHSQEAFIKEIHPFDKLTKNELNSVIKNIAIAYYPKESILISETKISDSFFMIIKGEVNEYNNDELTFTYHKQDTFDADSLIYHKTKSRFEVTEDLICYELKKEIFLQLMKENKAFGKFFLKTLSERLQTLKNKEYGSDISSFMFAKVSDLYIHKPCIVEPTTSIEDAVRKSMEDTTSTIIVKNGDEYGVVTDTILKKELLLSKKRLDLPILEIAKFPFISVKKDDFLFSVLLTIVKHNIKRVGVMENGEIIGLLKQADILSYFSNHSHIVAMKIARATTIEELMHASKDMNKTIKLLYSKSLKTEYIAQMVAELNSKIYTKLFDFVFPKELQDKCALLVMGSEGRDEQIIKTDQDNALIISNTEDPATFYPYAEIFTEKLISFGFPRCEGNIMVSNPYWCKTEKEFEQQVEKWSAGSNMEDYMNLAIFFDAKCVAGDCSLFTKVENKLFETVGQRDVFLAFFAKATLAFKTPIGIFSSLEDIIDIKKGGIFAIVQGVRSLALENNIQENRTMDRIKALKKLNVIEEELACELVEVCGVLSRLRLQTHINRLKEDKPIDNLVDVSSLSKIERDMLKDSFIIVNKFKKFISHHFHLDGLN</sequence>
<dbReference type="Gene3D" id="2.60.120.10">
    <property type="entry name" value="Jelly Rolls"/>
    <property type="match status" value="1"/>
</dbReference>